<sequence length="18" mass="2109">MVIDKATENSNNERSKSW</sequence>
<name>A0A2P2PW03_RHIMU</name>
<dbReference type="EMBL" id="GGEC01078430">
    <property type="protein sequence ID" value="MBX58914.1"/>
    <property type="molecule type" value="Transcribed_RNA"/>
</dbReference>
<protein>
    <submittedName>
        <fullName evidence="1">Uncharacterized protein</fullName>
    </submittedName>
</protein>
<evidence type="ECO:0000313" key="1">
    <source>
        <dbReference type="EMBL" id="MBX58914.1"/>
    </source>
</evidence>
<accession>A0A2P2PW03</accession>
<proteinExistence type="predicted"/>
<reference evidence="1" key="1">
    <citation type="submission" date="2018-02" db="EMBL/GenBank/DDBJ databases">
        <title>Rhizophora mucronata_Transcriptome.</title>
        <authorList>
            <person name="Meera S.P."/>
            <person name="Sreeshan A."/>
            <person name="Augustine A."/>
        </authorList>
    </citation>
    <scope>NUCLEOTIDE SEQUENCE</scope>
    <source>
        <tissue evidence="1">Leaf</tissue>
    </source>
</reference>
<dbReference type="AlphaFoldDB" id="A0A2P2PW03"/>
<organism evidence="1">
    <name type="scientific">Rhizophora mucronata</name>
    <name type="common">Asiatic mangrove</name>
    <dbReference type="NCBI Taxonomy" id="61149"/>
    <lineage>
        <taxon>Eukaryota</taxon>
        <taxon>Viridiplantae</taxon>
        <taxon>Streptophyta</taxon>
        <taxon>Embryophyta</taxon>
        <taxon>Tracheophyta</taxon>
        <taxon>Spermatophyta</taxon>
        <taxon>Magnoliopsida</taxon>
        <taxon>eudicotyledons</taxon>
        <taxon>Gunneridae</taxon>
        <taxon>Pentapetalae</taxon>
        <taxon>rosids</taxon>
        <taxon>fabids</taxon>
        <taxon>Malpighiales</taxon>
        <taxon>Rhizophoraceae</taxon>
        <taxon>Rhizophora</taxon>
    </lineage>
</organism>